<evidence type="ECO:0000259" key="1">
    <source>
        <dbReference type="SMART" id="SM00256"/>
    </source>
</evidence>
<dbReference type="InterPro" id="IPR013187">
    <property type="entry name" value="F-box-assoc_dom_typ3"/>
</dbReference>
<dbReference type="InterPro" id="IPR036047">
    <property type="entry name" value="F-box-like_dom_sf"/>
</dbReference>
<dbReference type="PANTHER" id="PTHR31111:SF99">
    <property type="entry name" value="F-BOX PROTEIN DOR"/>
    <property type="match status" value="1"/>
</dbReference>
<organism evidence="2 3">
    <name type="scientific">Brassica cretica</name>
    <name type="common">Mustard</name>
    <dbReference type="NCBI Taxonomy" id="69181"/>
    <lineage>
        <taxon>Eukaryota</taxon>
        <taxon>Viridiplantae</taxon>
        <taxon>Streptophyta</taxon>
        <taxon>Embryophyta</taxon>
        <taxon>Tracheophyta</taxon>
        <taxon>Spermatophyta</taxon>
        <taxon>Magnoliopsida</taxon>
        <taxon>eudicotyledons</taxon>
        <taxon>Gunneridae</taxon>
        <taxon>Pentapetalae</taxon>
        <taxon>rosids</taxon>
        <taxon>malvids</taxon>
        <taxon>Brassicales</taxon>
        <taxon>Brassicaceae</taxon>
        <taxon>Brassiceae</taxon>
        <taxon>Brassica</taxon>
    </lineage>
</organism>
<accession>A0A8S9FRL1</accession>
<evidence type="ECO:0000313" key="3">
    <source>
        <dbReference type="Proteomes" id="UP000712281"/>
    </source>
</evidence>
<comment type="caution">
    <text evidence="2">The sequence shown here is derived from an EMBL/GenBank/DDBJ whole genome shotgun (WGS) entry which is preliminary data.</text>
</comment>
<name>A0A8S9FRL1_BRACR</name>
<dbReference type="Proteomes" id="UP000712281">
    <property type="component" value="Unassembled WGS sequence"/>
</dbReference>
<sequence>MRTPRQKILEDRQTVVGRLYAGENSLTIPDDLIFEIFSRLPAKSIPRCRCLSKLWASILVRQDFTEQYVKRSSARPQLLFAFQEYGEVFFFSAPQNHDDNSSPITASYHMSFPNKDKEEEVYCEKQFKVLSMTFGIIDDATSTEHQVLTLQTGKLSWRMIECGVPHYPGCNSVCINGVLYYKAENRADSPAYGEMIIVSFDIRSEKFSFIELVKPYIRGLINLNGKLASVMPSDSNSFNRASTVDLRVLDDIEKNEWSNHVYKLTLSWENVVADADLHCVKVTASNEVVLSGYYYQRSPFYVFYYSLEKETIRRVEIQGMEAFTRFRVYTFVDHVEDVRPMKREHQVVTIETGKLSWRMIECDVPHFPHYTSVCINGVLYYKAALHGSSFVDTIMSSFDVRSEKYNFIKVMKPFTELVHPATVLISYNGKLASLRPSECFDFRRKTTSFEMWVLDDLEKKEWFKHVYKLPPMWEHAAADNFLYCAGVTCSNEVVLVKYSLYGPFYVFYYSLKTETSRIVEIQRLGAFGGFRIYTFVDHSPYLPAGFMFSIVYDDGMHLILMFSAALRSQLWFCFSRLTRQKILEDRQAVVERLNAGETSLQIPVDLIFEILLRLPVKCIARGRCLSKLWASILDRQEFTDHYLKRSSARPQLLFAFQDRCKVFFFSAPQDDNSSLITASYHMSFPVNRVKEIYSPISGLVCVKDERILKGMKTPVTVWVICNPSTGQYFTLPRMKTRNNKCDVRSFFGYDPVEKQFKVLSMTTLAHGKRDLAIYKEHQVLTLQTGKLSWRMIECDVPHHHGINSICINGVLYYKAKNGADSSTYGKDIIVTFDVRSEKFGFIEVDKPFIPVHTLINFNGKLASLESYSFNRRSPIHLWVLDDIEKNEWSKHVYKLPASWEDVVGNADLYCVKVTASNEVVLSGYYQRSPFYVFYYSLEKETVRRVEIQGMEAFKRFQVYTFVDHVEDVKRMKGVLGLALK</sequence>
<dbReference type="CDD" id="cd22157">
    <property type="entry name" value="F-box_AtFBW1-like"/>
    <property type="match status" value="2"/>
</dbReference>
<dbReference type="InterPro" id="IPR017451">
    <property type="entry name" value="F-box-assoc_interact_dom"/>
</dbReference>
<proteinExistence type="predicted"/>
<dbReference type="PANTHER" id="PTHR31111">
    <property type="entry name" value="BNAA05G37150D PROTEIN-RELATED"/>
    <property type="match status" value="1"/>
</dbReference>
<dbReference type="SMART" id="SM00256">
    <property type="entry name" value="FBOX"/>
    <property type="match status" value="2"/>
</dbReference>
<protein>
    <recommendedName>
        <fullName evidence="1">F-box domain-containing protein</fullName>
    </recommendedName>
</protein>
<dbReference type="Pfam" id="PF00646">
    <property type="entry name" value="F-box"/>
    <property type="match status" value="2"/>
</dbReference>
<dbReference type="Pfam" id="PF08268">
    <property type="entry name" value="FBA_3"/>
    <property type="match status" value="3"/>
</dbReference>
<dbReference type="SUPFAM" id="SSF81383">
    <property type="entry name" value="F-box domain"/>
    <property type="match status" value="2"/>
</dbReference>
<dbReference type="EMBL" id="QGKW02002228">
    <property type="protein sequence ID" value="KAF2535067.1"/>
    <property type="molecule type" value="Genomic_DNA"/>
</dbReference>
<dbReference type="AlphaFoldDB" id="A0A8S9FRL1"/>
<dbReference type="InterPro" id="IPR001810">
    <property type="entry name" value="F-box_dom"/>
</dbReference>
<dbReference type="Gene3D" id="1.20.1280.50">
    <property type="match status" value="1"/>
</dbReference>
<evidence type="ECO:0000313" key="2">
    <source>
        <dbReference type="EMBL" id="KAF2535067.1"/>
    </source>
</evidence>
<feature type="domain" description="F-box" evidence="1">
    <location>
        <begin position="602"/>
        <end position="642"/>
    </location>
</feature>
<feature type="domain" description="F-box" evidence="1">
    <location>
        <begin position="28"/>
        <end position="68"/>
    </location>
</feature>
<dbReference type="NCBIfam" id="TIGR01640">
    <property type="entry name" value="F_box_assoc_1"/>
    <property type="match status" value="3"/>
</dbReference>
<gene>
    <name evidence="2" type="ORF">F2Q68_00023276</name>
</gene>
<reference evidence="2" key="1">
    <citation type="submission" date="2019-12" db="EMBL/GenBank/DDBJ databases">
        <title>Genome sequencing and annotation of Brassica cretica.</title>
        <authorList>
            <person name="Studholme D.J."/>
            <person name="Sarris P.F."/>
        </authorList>
    </citation>
    <scope>NUCLEOTIDE SEQUENCE</scope>
    <source>
        <strain evidence="2">PFS-001/15</strain>
        <tissue evidence="2">Leaf</tissue>
    </source>
</reference>